<dbReference type="InterPro" id="IPR002110">
    <property type="entry name" value="Ankyrin_rpt"/>
</dbReference>
<dbReference type="PhylomeDB" id="A0A0G4GB32"/>
<dbReference type="SUPFAM" id="SSF48403">
    <property type="entry name" value="Ankyrin repeat"/>
    <property type="match status" value="1"/>
</dbReference>
<dbReference type="Gene3D" id="1.25.40.20">
    <property type="entry name" value="Ankyrin repeat-containing domain"/>
    <property type="match status" value="2"/>
</dbReference>
<dbReference type="VEuPathDB" id="CryptoDB:Cvel_20973"/>
<gene>
    <name evidence="5" type="ORF">Cvel_20973</name>
</gene>
<proteinExistence type="predicted"/>
<feature type="region of interest" description="Disordered" evidence="4">
    <location>
        <begin position="1"/>
        <end position="50"/>
    </location>
</feature>
<organism evidence="5">
    <name type="scientific">Chromera velia CCMP2878</name>
    <dbReference type="NCBI Taxonomy" id="1169474"/>
    <lineage>
        <taxon>Eukaryota</taxon>
        <taxon>Sar</taxon>
        <taxon>Alveolata</taxon>
        <taxon>Colpodellida</taxon>
        <taxon>Chromeraceae</taxon>
        <taxon>Chromera</taxon>
    </lineage>
</organism>
<protein>
    <submittedName>
        <fullName evidence="5">Uncharacterized protein</fullName>
    </submittedName>
</protein>
<evidence type="ECO:0000256" key="1">
    <source>
        <dbReference type="ARBA" id="ARBA00022737"/>
    </source>
</evidence>
<keyword evidence="2 3" id="KW-0040">ANK repeat</keyword>
<dbReference type="EMBL" id="CDMZ01001024">
    <property type="protein sequence ID" value="CEM25861.1"/>
    <property type="molecule type" value="Genomic_DNA"/>
</dbReference>
<dbReference type="PROSITE" id="PS50088">
    <property type="entry name" value="ANK_REPEAT"/>
    <property type="match status" value="1"/>
</dbReference>
<evidence type="ECO:0000256" key="2">
    <source>
        <dbReference type="ARBA" id="ARBA00023043"/>
    </source>
</evidence>
<sequence length="590" mass="63165">MTLGYVGMRGLFEDTDSDDEGEEGGSQSDDESQPNRQAEEDPLEKIPKVPAEGLNVLRRVGELAAEQNCLHWGGEMQEEILGREGYSLQYYGSPALETSALGIACGCLHPQVVQTLVSLAAFAEPEGVSETRQVRRDMSRSIQTMIRSLGGRRRRGAEAGCIEVLRILADAGADFRLPDEDGHCALTKACLCTAPGVVEFLRKRGVSLLRDERTLRSPLLECFNGPNADYSLAESFLQGGGDPNEAGVIVRGNGRDNSYYLVTPLQLVASLLPDRYRPREATAPIILSMFETLIEKGARCAHSARHTAAAGAAGPIAESSRDQDGGEVSGQNPEGNPTAASAGDSHVTFPPLVLSHVCNLSPLKLICENMDPSIAPHFIRLLVERAGANPNLPGSCSLQGEYLGPPLPIEVALCHLSEVGPHKRWFGFRVWSVIEVLVAAGADLGQIPSTPFPHARDPLFAHSPAWLCGALSAPEARGPLLEQIIRRCPAEFLSRAKVGCSRCGEHENPDSPTRGGLTPLGAALQFGYVEGIRILVECGADVSVPTCIQTDPSERREPPIFWASAFGHKEAVPFLVRAPANGSAPSAVTN</sequence>
<feature type="compositionally biased region" description="Polar residues" evidence="4">
    <location>
        <begin position="329"/>
        <end position="339"/>
    </location>
</feature>
<dbReference type="SMART" id="SM00248">
    <property type="entry name" value="ANK"/>
    <property type="match status" value="5"/>
</dbReference>
<dbReference type="AlphaFoldDB" id="A0A0G4GB32"/>
<feature type="compositionally biased region" description="Acidic residues" evidence="4">
    <location>
        <begin position="13"/>
        <end position="32"/>
    </location>
</feature>
<dbReference type="PROSITE" id="PS50297">
    <property type="entry name" value="ANK_REP_REGION"/>
    <property type="match status" value="1"/>
</dbReference>
<evidence type="ECO:0000313" key="5">
    <source>
        <dbReference type="EMBL" id="CEM25861.1"/>
    </source>
</evidence>
<evidence type="ECO:0000256" key="4">
    <source>
        <dbReference type="SAM" id="MobiDB-lite"/>
    </source>
</evidence>
<accession>A0A0G4GB32</accession>
<evidence type="ECO:0000256" key="3">
    <source>
        <dbReference type="PROSITE-ProRule" id="PRU00023"/>
    </source>
</evidence>
<dbReference type="InterPro" id="IPR036770">
    <property type="entry name" value="Ankyrin_rpt-contain_sf"/>
</dbReference>
<feature type="compositionally biased region" description="Basic and acidic residues" evidence="4">
    <location>
        <begin position="37"/>
        <end position="47"/>
    </location>
</feature>
<keyword evidence="1" id="KW-0677">Repeat</keyword>
<feature type="region of interest" description="Disordered" evidence="4">
    <location>
        <begin position="311"/>
        <end position="342"/>
    </location>
</feature>
<dbReference type="PANTHER" id="PTHR24198:SF165">
    <property type="entry name" value="ANKYRIN REPEAT-CONTAINING PROTEIN-RELATED"/>
    <property type="match status" value="1"/>
</dbReference>
<feature type="repeat" description="ANK" evidence="3">
    <location>
        <begin position="515"/>
        <end position="547"/>
    </location>
</feature>
<name>A0A0G4GB32_9ALVE</name>
<reference evidence="5" key="1">
    <citation type="submission" date="2014-11" db="EMBL/GenBank/DDBJ databases">
        <authorList>
            <person name="Otto D Thomas"/>
            <person name="Naeem Raeece"/>
        </authorList>
    </citation>
    <scope>NUCLEOTIDE SEQUENCE</scope>
</reference>
<dbReference type="PANTHER" id="PTHR24198">
    <property type="entry name" value="ANKYRIN REPEAT AND PROTEIN KINASE DOMAIN-CONTAINING PROTEIN"/>
    <property type="match status" value="1"/>
</dbReference>